<evidence type="ECO:0000256" key="7">
    <source>
        <dbReference type="ARBA" id="ARBA00023118"/>
    </source>
</evidence>
<evidence type="ECO:0000256" key="8">
    <source>
        <dbReference type="ARBA" id="ARBA00034120"/>
    </source>
</evidence>
<evidence type="ECO:0000313" key="12">
    <source>
        <dbReference type="Proteomes" id="UP000248899"/>
    </source>
</evidence>
<dbReference type="RefSeq" id="WP_111938617.1">
    <property type="nucleotide sequence ID" value="NZ_CP045236.1"/>
</dbReference>
<gene>
    <name evidence="11" type="ORF">DPR02_01120</name>
</gene>
<feature type="domain" description="Reverse transcriptase" evidence="10">
    <location>
        <begin position="56"/>
        <end position="300"/>
    </location>
</feature>
<dbReference type="InterPro" id="IPR000123">
    <property type="entry name" value="Reverse_transcriptase_msDNA"/>
</dbReference>
<comment type="similarity">
    <text evidence="8">Belongs to the bacterial reverse transcriptase family.</text>
</comment>
<proteinExistence type="inferred from homology"/>
<protein>
    <recommendedName>
        <fullName evidence="1">RNA-directed DNA polymerase</fullName>
        <ecNumber evidence="1">2.7.7.49</ecNumber>
    </recommendedName>
</protein>
<evidence type="ECO:0000313" key="11">
    <source>
        <dbReference type="EMBL" id="RAQ16373.1"/>
    </source>
</evidence>
<comment type="catalytic activity">
    <reaction evidence="9">
        <text>DNA(n) + a 2'-deoxyribonucleoside 5'-triphosphate = DNA(n+1) + diphosphate</text>
        <dbReference type="Rhea" id="RHEA:22508"/>
        <dbReference type="Rhea" id="RHEA-COMP:17339"/>
        <dbReference type="Rhea" id="RHEA-COMP:17340"/>
        <dbReference type="ChEBI" id="CHEBI:33019"/>
        <dbReference type="ChEBI" id="CHEBI:61560"/>
        <dbReference type="ChEBI" id="CHEBI:173112"/>
        <dbReference type="EC" id="2.7.7.49"/>
    </reaction>
</comment>
<dbReference type="PROSITE" id="PS50878">
    <property type="entry name" value="RT_POL"/>
    <property type="match status" value="1"/>
</dbReference>
<evidence type="ECO:0000256" key="2">
    <source>
        <dbReference type="ARBA" id="ARBA00022679"/>
    </source>
</evidence>
<evidence type="ECO:0000256" key="6">
    <source>
        <dbReference type="ARBA" id="ARBA00022918"/>
    </source>
</evidence>
<dbReference type="SUPFAM" id="SSF56672">
    <property type="entry name" value="DNA/RNA polymerases"/>
    <property type="match status" value="1"/>
</dbReference>
<comment type="caution">
    <text evidence="11">The sequence shown here is derived from an EMBL/GenBank/DDBJ whole genome shotgun (WGS) entry which is preliminary data.</text>
</comment>
<dbReference type="EMBL" id="QLUZ01000001">
    <property type="protein sequence ID" value="RAQ16373.1"/>
    <property type="molecule type" value="Genomic_DNA"/>
</dbReference>
<evidence type="ECO:0000256" key="4">
    <source>
        <dbReference type="ARBA" id="ARBA00022723"/>
    </source>
</evidence>
<dbReference type="PANTHER" id="PTHR34047">
    <property type="entry name" value="NUCLEAR INTRON MATURASE 1, MITOCHONDRIAL-RELATED"/>
    <property type="match status" value="1"/>
</dbReference>
<dbReference type="GO" id="GO:0046872">
    <property type="term" value="F:metal ion binding"/>
    <property type="evidence" value="ECO:0007669"/>
    <property type="project" value="UniProtKB-KW"/>
</dbReference>
<evidence type="ECO:0000256" key="1">
    <source>
        <dbReference type="ARBA" id="ARBA00012493"/>
    </source>
</evidence>
<evidence type="ECO:0000256" key="5">
    <source>
        <dbReference type="ARBA" id="ARBA00022842"/>
    </source>
</evidence>
<keyword evidence="5" id="KW-0460">Magnesium</keyword>
<keyword evidence="4" id="KW-0479">Metal-binding</keyword>
<evidence type="ECO:0000259" key="10">
    <source>
        <dbReference type="PROSITE" id="PS50878"/>
    </source>
</evidence>
<evidence type="ECO:0000256" key="3">
    <source>
        <dbReference type="ARBA" id="ARBA00022695"/>
    </source>
</evidence>
<dbReference type="PRINTS" id="PR00866">
    <property type="entry name" value="RNADNAPOLMS"/>
</dbReference>
<keyword evidence="2" id="KW-0808">Transferase</keyword>
<dbReference type="EC" id="2.7.7.49" evidence="1"/>
<dbReference type="InterPro" id="IPR000477">
    <property type="entry name" value="RT_dom"/>
</dbReference>
<dbReference type="InterPro" id="IPR043502">
    <property type="entry name" value="DNA/RNA_pol_sf"/>
</dbReference>
<evidence type="ECO:0000256" key="9">
    <source>
        <dbReference type="ARBA" id="ARBA00048173"/>
    </source>
</evidence>
<organism evidence="11 12">
    <name type="scientific">Burkholderia cepacia</name>
    <name type="common">Pseudomonas cepacia</name>
    <dbReference type="NCBI Taxonomy" id="292"/>
    <lineage>
        <taxon>Bacteria</taxon>
        <taxon>Pseudomonadati</taxon>
        <taxon>Pseudomonadota</taxon>
        <taxon>Betaproteobacteria</taxon>
        <taxon>Burkholderiales</taxon>
        <taxon>Burkholderiaceae</taxon>
        <taxon>Burkholderia</taxon>
        <taxon>Burkholderia cepacia complex</taxon>
    </lineage>
</organism>
<keyword evidence="3" id="KW-0548">Nucleotidyltransferase</keyword>
<dbReference type="GO" id="GO:0051607">
    <property type="term" value="P:defense response to virus"/>
    <property type="evidence" value="ECO:0007669"/>
    <property type="project" value="UniProtKB-KW"/>
</dbReference>
<dbReference type="GO" id="GO:0003723">
    <property type="term" value="F:RNA binding"/>
    <property type="evidence" value="ECO:0007669"/>
    <property type="project" value="InterPro"/>
</dbReference>
<dbReference type="InterPro" id="IPR051083">
    <property type="entry name" value="GrpII_Intron_Splice-Mob/Def"/>
</dbReference>
<dbReference type="Proteomes" id="UP000248899">
    <property type="component" value="Unassembled WGS sequence"/>
</dbReference>
<dbReference type="AlphaFoldDB" id="A0AAQ0JM50"/>
<keyword evidence="7" id="KW-0051">Antiviral defense</keyword>
<dbReference type="GO" id="GO:0003964">
    <property type="term" value="F:RNA-directed DNA polymerase activity"/>
    <property type="evidence" value="ECO:0007669"/>
    <property type="project" value="UniProtKB-KW"/>
</dbReference>
<sequence length="374" mass="42046">MEDWSAHQLFQAASASLDRSTATALSAYARTLQSAKLPVVFSLRHLSGIVGVSYKMLRESVRRKREAANYRIYRIAKRDGTFRHIHEVTSDLFRVQTFLAHEILAKVSPHPAAFAFHAGGGIKKCAAQHCGARWIFQYDLSNFFYSINEADVYRLFCHLGYRPLLAFEFARLSTTIRMPPYMAGIINMVSPDHRGMPYADACNKLGVLPQGAPSSPAISNLVAKDLDDRLTKVAVHYKLVYTRYADDITISAMDVGKGRSRGEIHRSVIHAIRKSGFVENESKTRIAGPGSKKLVLGLLVDGPQPRLSRQMYERVDTRLYACRKFGLEATADFYKFDSAYGFYNHLAGLLSFIKDVDPLSWNSFAPRFKEIPPP</sequence>
<dbReference type="GeneID" id="56665543"/>
<accession>A0AAQ0JM50</accession>
<name>A0AAQ0JM50_BURCE</name>
<keyword evidence="6 11" id="KW-0695">RNA-directed DNA polymerase</keyword>
<reference evidence="11 12" key="1">
    <citation type="submission" date="2018-06" db="EMBL/GenBank/DDBJ databases">
        <title>Towards the identification of Burkholderia cepacia strain which caused fatal septicemia.</title>
        <authorList>
            <person name="Bui L.A.T."/>
            <person name="Zakharova I.B."/>
            <person name="Shpak I.M."/>
            <person name="Teteryatnikova N."/>
            <person name="Ustinov D.V."/>
            <person name="Kuzyutina Y.A."/>
            <person name="Nguyen H.N."/>
            <person name="Antonov A.S."/>
            <person name="Avdyusheva E.F."/>
            <person name="Victorov D.V."/>
        </authorList>
    </citation>
    <scope>NUCLEOTIDE SEQUENCE [LARGE SCALE GENOMIC DNA]</scope>
    <source>
        <strain evidence="11 12">PT02</strain>
    </source>
</reference>
<dbReference type="PANTHER" id="PTHR34047:SF7">
    <property type="entry name" value="RNA-DIRECTED DNA POLYMERASE"/>
    <property type="match status" value="1"/>
</dbReference>
<dbReference type="CDD" id="cd03487">
    <property type="entry name" value="RT_Bac_retron_II"/>
    <property type="match status" value="1"/>
</dbReference>
<dbReference type="Pfam" id="PF00078">
    <property type="entry name" value="RVT_1"/>
    <property type="match status" value="1"/>
</dbReference>